<keyword evidence="2" id="KW-0378">Hydrolase</keyword>
<dbReference type="PANTHER" id="PTHR45947:SF3">
    <property type="entry name" value="SULFOQUINOVOSYL TRANSFERASE SQD2"/>
    <property type="match status" value="1"/>
</dbReference>
<sequence>MKILHILSQRPEQTGSGVYITQMMRQARAAGHENALLAGVPDRFNPPAHEACATSFFVRFGKDLPHAVAGMSDVMPYPSVRFRDLSDAELNAYEACFAMRMQEAVNTFRPDIIHVNHLWLAASLARRLFPSHPVMASSHGSDLRQFRTNPHLRPRVLAGCRGLDAVCALHEMQRRDICELYGISPDKVHVTGAGYDEELFSCAVREPLPPVRICYAGKLSAAKGVPWLLRAVESLSGNVRLDLCGSGSGDEQAAILRHAEALGGRVVVHGNLNHQALAQVMQQAHIFVLPSMFEGLPLVMLEALACGCRLVSTRLPGVEEAFAGLPETVLRMVELPRLHGADTPVADDEPAFTAALADALCEMVRLTRAEEHPPVSGEVTAVLDRYTWRAVFKRVDICYTALVNKKTNIY</sequence>
<dbReference type="AlphaFoldDB" id="A0A7J0BES9"/>
<dbReference type="GO" id="GO:0016787">
    <property type="term" value="F:hydrolase activity"/>
    <property type="evidence" value="ECO:0007669"/>
    <property type="project" value="UniProtKB-KW"/>
</dbReference>
<dbReference type="Gene3D" id="3.40.50.2000">
    <property type="entry name" value="Glycogen Phosphorylase B"/>
    <property type="match status" value="2"/>
</dbReference>
<dbReference type="RefSeq" id="WP_174403902.1">
    <property type="nucleotide sequence ID" value="NZ_BLVO01000004.1"/>
</dbReference>
<dbReference type="Pfam" id="PF13439">
    <property type="entry name" value="Glyco_transf_4"/>
    <property type="match status" value="1"/>
</dbReference>
<dbReference type="GO" id="GO:0016757">
    <property type="term" value="F:glycosyltransferase activity"/>
    <property type="evidence" value="ECO:0007669"/>
    <property type="project" value="TreeGrafter"/>
</dbReference>
<dbReference type="PANTHER" id="PTHR45947">
    <property type="entry name" value="SULFOQUINOVOSYL TRANSFERASE SQD2"/>
    <property type="match status" value="1"/>
</dbReference>
<proteinExistence type="predicted"/>
<gene>
    <name evidence="2" type="ORF">DSM101010T_05850</name>
</gene>
<evidence type="ECO:0000313" key="2">
    <source>
        <dbReference type="EMBL" id="GFM32220.1"/>
    </source>
</evidence>
<evidence type="ECO:0000313" key="3">
    <source>
        <dbReference type="Proteomes" id="UP000503840"/>
    </source>
</evidence>
<keyword evidence="3" id="KW-1185">Reference proteome</keyword>
<organism evidence="2 3">
    <name type="scientific">Desulfovibrio subterraneus</name>
    <dbReference type="NCBI Taxonomy" id="2718620"/>
    <lineage>
        <taxon>Bacteria</taxon>
        <taxon>Pseudomonadati</taxon>
        <taxon>Thermodesulfobacteriota</taxon>
        <taxon>Desulfovibrionia</taxon>
        <taxon>Desulfovibrionales</taxon>
        <taxon>Desulfovibrionaceae</taxon>
        <taxon>Desulfovibrio</taxon>
    </lineage>
</organism>
<dbReference type="Pfam" id="PF13692">
    <property type="entry name" value="Glyco_trans_1_4"/>
    <property type="match status" value="1"/>
</dbReference>
<dbReference type="InterPro" id="IPR050194">
    <property type="entry name" value="Glycosyltransferase_grp1"/>
</dbReference>
<dbReference type="SUPFAM" id="SSF53756">
    <property type="entry name" value="UDP-Glycosyltransferase/glycogen phosphorylase"/>
    <property type="match status" value="1"/>
</dbReference>
<feature type="domain" description="Glycosyltransferase subfamily 4-like N-terminal" evidence="1">
    <location>
        <begin position="15"/>
        <end position="198"/>
    </location>
</feature>
<reference evidence="2 3" key="1">
    <citation type="submission" date="2020-05" db="EMBL/GenBank/DDBJ databases">
        <title>Draft genome sequence of Desulfovibrio sp. strain HN2T.</title>
        <authorList>
            <person name="Ueno A."/>
            <person name="Tamazawa S."/>
            <person name="Tamamura S."/>
            <person name="Murakami T."/>
            <person name="Kiyama T."/>
            <person name="Inomata H."/>
            <person name="Amano Y."/>
            <person name="Miyakawa K."/>
            <person name="Tamaki H."/>
            <person name="Naganuma T."/>
            <person name="Kaneko K."/>
        </authorList>
    </citation>
    <scope>NUCLEOTIDE SEQUENCE [LARGE SCALE GENOMIC DNA]</scope>
    <source>
        <strain evidence="2 3">HN2</strain>
    </source>
</reference>
<comment type="caution">
    <text evidence="2">The sequence shown here is derived from an EMBL/GenBank/DDBJ whole genome shotgun (WGS) entry which is preliminary data.</text>
</comment>
<evidence type="ECO:0000259" key="1">
    <source>
        <dbReference type="Pfam" id="PF13439"/>
    </source>
</evidence>
<accession>A0A7J0BES9</accession>
<name>A0A7J0BES9_9BACT</name>
<dbReference type="EMBL" id="BLVO01000004">
    <property type="protein sequence ID" value="GFM32220.1"/>
    <property type="molecule type" value="Genomic_DNA"/>
</dbReference>
<protein>
    <submittedName>
        <fullName evidence="2">Glycoside hydrolase</fullName>
    </submittedName>
</protein>
<dbReference type="InterPro" id="IPR028098">
    <property type="entry name" value="Glyco_trans_4-like_N"/>
</dbReference>
<dbReference type="CDD" id="cd03801">
    <property type="entry name" value="GT4_PimA-like"/>
    <property type="match status" value="1"/>
</dbReference>
<dbReference type="Proteomes" id="UP000503840">
    <property type="component" value="Unassembled WGS sequence"/>
</dbReference>